<feature type="domain" description="MPN" evidence="2">
    <location>
        <begin position="99"/>
        <end position="227"/>
    </location>
</feature>
<comment type="caution">
    <text evidence="3">The sequence shown here is derived from an EMBL/GenBank/DDBJ whole genome shotgun (WGS) entry which is preliminary data.</text>
</comment>
<dbReference type="GO" id="GO:0043189">
    <property type="term" value="C:H4/H2A histone acetyltransferase complex"/>
    <property type="evidence" value="ECO:0007669"/>
    <property type="project" value="InterPro"/>
</dbReference>
<evidence type="ECO:0000313" key="4">
    <source>
        <dbReference type="Proteomes" id="UP000292282"/>
    </source>
</evidence>
<dbReference type="SMART" id="SM00232">
    <property type="entry name" value="JAB_MPN"/>
    <property type="match status" value="1"/>
</dbReference>
<protein>
    <submittedName>
        <fullName evidence="3">Regulatory subunit of 26S proteasome</fullName>
    </submittedName>
</protein>
<dbReference type="Pfam" id="PF07904">
    <property type="entry name" value="Eaf7"/>
    <property type="match status" value="1"/>
</dbReference>
<dbReference type="InterPro" id="IPR012423">
    <property type="entry name" value="Eaf7/MRGBP"/>
</dbReference>
<dbReference type="Gene3D" id="3.40.140.10">
    <property type="entry name" value="Cytidine Deaminase, domain 2"/>
    <property type="match status" value="1"/>
</dbReference>
<dbReference type="PROSITE" id="PS50249">
    <property type="entry name" value="MPN"/>
    <property type="match status" value="1"/>
</dbReference>
<accession>A0A4Q9M1A0</accession>
<dbReference type="GO" id="GO:0008237">
    <property type="term" value="F:metallopeptidase activity"/>
    <property type="evidence" value="ECO:0007669"/>
    <property type="project" value="InterPro"/>
</dbReference>
<dbReference type="AlphaFoldDB" id="A0A4Q9M1A0"/>
<keyword evidence="3" id="KW-0647">Proteasome</keyword>
<evidence type="ECO:0000259" key="2">
    <source>
        <dbReference type="PROSITE" id="PS50249"/>
    </source>
</evidence>
<dbReference type="InterPro" id="IPR037518">
    <property type="entry name" value="MPN"/>
</dbReference>
<dbReference type="Pfam" id="PF01398">
    <property type="entry name" value="JAB"/>
    <property type="match status" value="1"/>
</dbReference>
<sequence>MTLTKRTNYSDAHIKIRIIKALGAIKPVGIHKYFYLVKILRNMKKPNIITADNIWTFLNTTFPVEKFDEEDFDRIFDNKMSFDKNFEPYKPFKMIDNNITVHPLVMASVVDHYRRCDSKRVAGIVMGKMDERLFVTKSYAVPFSEDDKGNWFFDTSYSDKMYALLNKVDSSEKILGWYHSGPSLHKNDLDITKSFMRDLPNPLLVIVDVKAFNISEQVQIFRLVDDKSGKKNDKKFKYIPCVVEGEEAEEVGVEHLLKDIRDCSVSKYFTNVKDIKSSMEMYEKSLTVIVEYLQKVKNNEIRVDQKILRYLQKCLNEVPIVSEDDDESKMALFTSLLANAVVKITDLVLSRKESVSEIQSIVLKKTVETISFDRRRGLEEEDGFKAQNKKNNKPLISQEETTLEEPTNNINEESDLEEETVVVKEVEENIKKY</sequence>
<evidence type="ECO:0000256" key="1">
    <source>
        <dbReference type="SAM" id="MobiDB-lite"/>
    </source>
</evidence>
<organism evidence="3 4">
    <name type="scientific">Hamiltosporidium tvaerminnensis</name>
    <dbReference type="NCBI Taxonomy" id="1176355"/>
    <lineage>
        <taxon>Eukaryota</taxon>
        <taxon>Fungi</taxon>
        <taxon>Fungi incertae sedis</taxon>
        <taxon>Microsporidia</taxon>
        <taxon>Dubosqiidae</taxon>
        <taxon>Hamiltosporidium</taxon>
    </lineage>
</organism>
<feature type="region of interest" description="Disordered" evidence="1">
    <location>
        <begin position="383"/>
        <end position="418"/>
    </location>
</feature>
<dbReference type="GO" id="GO:0005634">
    <property type="term" value="C:nucleus"/>
    <property type="evidence" value="ECO:0007669"/>
    <property type="project" value="InterPro"/>
</dbReference>
<gene>
    <name evidence="3" type="ORF">CWI38_0311p0020</name>
</gene>
<evidence type="ECO:0000313" key="3">
    <source>
        <dbReference type="EMBL" id="TBU15521.1"/>
    </source>
</evidence>
<proteinExistence type="predicted"/>
<dbReference type="EMBL" id="PITK01000311">
    <property type="protein sequence ID" value="TBU15521.1"/>
    <property type="molecule type" value="Genomic_DNA"/>
</dbReference>
<dbReference type="GO" id="GO:0006355">
    <property type="term" value="P:regulation of DNA-templated transcription"/>
    <property type="evidence" value="ECO:0007669"/>
    <property type="project" value="InterPro"/>
</dbReference>
<keyword evidence="4" id="KW-1185">Reference proteome</keyword>
<feature type="compositionally biased region" description="Polar residues" evidence="1">
    <location>
        <begin position="394"/>
        <end position="411"/>
    </location>
</feature>
<dbReference type="PANTHER" id="PTHR10540">
    <property type="entry name" value="EUKARYOTIC TRANSLATION INITIATION FACTOR 3 SUBUNIT F-RELATED"/>
    <property type="match status" value="1"/>
</dbReference>
<dbReference type="InterPro" id="IPR000555">
    <property type="entry name" value="JAMM/MPN+_dom"/>
</dbReference>
<dbReference type="OrthoDB" id="10256771at2759"/>
<dbReference type="STRING" id="1176355.A0A4Q9M1A0"/>
<dbReference type="VEuPathDB" id="MicrosporidiaDB:CWI38_0311p0020"/>
<dbReference type="InterPro" id="IPR024969">
    <property type="entry name" value="EIF3F/CSN6-like_C"/>
</dbReference>
<reference evidence="3 4" key="1">
    <citation type="submission" date="2017-12" db="EMBL/GenBank/DDBJ databases">
        <authorList>
            <person name="Pombert J.-F."/>
            <person name="Haag K.L."/>
            <person name="Ebert D."/>
        </authorList>
    </citation>
    <scope>NUCLEOTIDE SEQUENCE [LARGE SCALE GENOMIC DNA]</scope>
    <source>
        <strain evidence="3">IL-G-3</strain>
    </source>
</reference>
<dbReference type="Pfam" id="PF13012">
    <property type="entry name" value="MitMem_reg"/>
    <property type="match status" value="1"/>
</dbReference>
<dbReference type="GO" id="GO:0000502">
    <property type="term" value="C:proteasome complex"/>
    <property type="evidence" value="ECO:0007669"/>
    <property type="project" value="UniProtKB-KW"/>
</dbReference>
<dbReference type="Proteomes" id="UP000292282">
    <property type="component" value="Unassembled WGS sequence"/>
</dbReference>
<name>A0A4Q9M1A0_9MICR</name>